<dbReference type="NCBIfam" id="TIGR00126">
    <property type="entry name" value="deoC"/>
    <property type="match status" value="1"/>
</dbReference>
<dbReference type="GO" id="GO:0009264">
    <property type="term" value="P:deoxyribonucleotide catabolic process"/>
    <property type="evidence" value="ECO:0007669"/>
    <property type="project" value="UniProtKB-UniRule"/>
</dbReference>
<dbReference type="GO" id="GO:0004139">
    <property type="term" value="F:deoxyribose-phosphate aldolase activity"/>
    <property type="evidence" value="ECO:0007669"/>
    <property type="project" value="UniProtKB-UniRule"/>
</dbReference>
<dbReference type="InterPro" id="IPR028581">
    <property type="entry name" value="DeoC_typeI"/>
</dbReference>
<gene>
    <name evidence="6" type="primary">deoC</name>
    <name evidence="7" type="ORF">J07HQW1_03255</name>
</gene>
<dbReference type="Pfam" id="PF01791">
    <property type="entry name" value="DeoC"/>
    <property type="match status" value="1"/>
</dbReference>
<dbReference type="InterPro" id="IPR011343">
    <property type="entry name" value="DeoC"/>
</dbReference>
<dbReference type="SUPFAM" id="SSF51569">
    <property type="entry name" value="Aldolase"/>
    <property type="match status" value="1"/>
</dbReference>
<dbReference type="EMBL" id="KE356560">
    <property type="protein sequence ID" value="ERG93196.1"/>
    <property type="molecule type" value="Genomic_DNA"/>
</dbReference>
<dbReference type="CDD" id="cd00959">
    <property type="entry name" value="DeoC"/>
    <property type="match status" value="1"/>
</dbReference>
<dbReference type="STRING" id="1238424.J07HQW1_03255"/>
<evidence type="ECO:0000256" key="3">
    <source>
        <dbReference type="ARBA" id="ARBA00023239"/>
    </source>
</evidence>
<dbReference type="Gene3D" id="3.20.20.70">
    <property type="entry name" value="Aldolase class I"/>
    <property type="match status" value="1"/>
</dbReference>
<dbReference type="HOGENOM" id="CLU_053595_0_2_2"/>
<evidence type="ECO:0000256" key="2">
    <source>
        <dbReference type="ARBA" id="ARBA00022490"/>
    </source>
</evidence>
<proteinExistence type="inferred from homology"/>
<feature type="active site" description="Proton donor/acceptor" evidence="6">
    <location>
        <position position="107"/>
    </location>
</feature>
<keyword evidence="4 6" id="KW-0704">Schiff base</keyword>
<dbReference type="EC" id="4.1.2.4" evidence="6"/>
<comment type="pathway">
    <text evidence="6">Carbohydrate degradation; 2-deoxy-D-ribose 1-phosphate degradation; D-glyceraldehyde 3-phosphate and acetaldehyde from 2-deoxy-alpha-D-ribose 1-phosphate: step 2/2.</text>
</comment>
<dbReference type="InterPro" id="IPR013785">
    <property type="entry name" value="Aldolase_TIM"/>
</dbReference>
<accession>U1PLT5</accession>
<dbReference type="PANTHER" id="PTHR10889:SF1">
    <property type="entry name" value="DEOXYRIBOSE-PHOSPHATE ALDOLASE"/>
    <property type="match status" value="1"/>
</dbReference>
<dbReference type="SMART" id="SM01133">
    <property type="entry name" value="DeoC"/>
    <property type="match status" value="1"/>
</dbReference>
<keyword evidence="3 6" id="KW-0456">Lyase</keyword>
<evidence type="ECO:0000256" key="4">
    <source>
        <dbReference type="ARBA" id="ARBA00023270"/>
    </source>
</evidence>
<dbReference type="InterPro" id="IPR002915">
    <property type="entry name" value="DeoC/FbaB/LacD_aldolase"/>
</dbReference>
<dbReference type="Proteomes" id="UP000030649">
    <property type="component" value="Unassembled WGS sequence"/>
</dbReference>
<keyword evidence="2 6" id="KW-0963">Cytoplasm</keyword>
<evidence type="ECO:0000313" key="7">
    <source>
        <dbReference type="EMBL" id="ERG93196.1"/>
    </source>
</evidence>
<comment type="function">
    <text evidence="6">Catalyzes a reversible aldol reaction between acetaldehyde and D-glyceraldehyde 3-phosphate to generate 2-deoxy-D-ribose 5-phosphate.</text>
</comment>
<evidence type="ECO:0000256" key="6">
    <source>
        <dbReference type="HAMAP-Rule" id="MF_00114"/>
    </source>
</evidence>
<dbReference type="HAMAP" id="MF_00114">
    <property type="entry name" value="DeoC_type1"/>
    <property type="match status" value="1"/>
</dbReference>
<evidence type="ECO:0000256" key="1">
    <source>
        <dbReference type="ARBA" id="ARBA00010936"/>
    </source>
</evidence>
<evidence type="ECO:0000256" key="5">
    <source>
        <dbReference type="ARBA" id="ARBA00048791"/>
    </source>
</evidence>
<comment type="similarity">
    <text evidence="1 6">Belongs to the DeoC/FbaB aldolase family. DeoC type 1 subfamily.</text>
</comment>
<name>U1PLT5_9EURY</name>
<feature type="active site" description="Proton donor/acceptor" evidence="6">
    <location>
        <position position="193"/>
    </location>
</feature>
<organism evidence="7 8">
    <name type="scientific">Haloquadratum walsbyi J07HQW1</name>
    <dbReference type="NCBI Taxonomy" id="1238424"/>
    <lineage>
        <taxon>Archaea</taxon>
        <taxon>Methanobacteriati</taxon>
        <taxon>Methanobacteriota</taxon>
        <taxon>Stenosarchaea group</taxon>
        <taxon>Halobacteria</taxon>
        <taxon>Halobacteriales</taxon>
        <taxon>Haloferacaceae</taxon>
        <taxon>Haloquadratum</taxon>
    </lineage>
</organism>
<dbReference type="GO" id="GO:0016052">
    <property type="term" value="P:carbohydrate catabolic process"/>
    <property type="evidence" value="ECO:0007669"/>
    <property type="project" value="TreeGrafter"/>
</dbReference>
<dbReference type="PIRSF" id="PIRSF001357">
    <property type="entry name" value="DeoC"/>
    <property type="match status" value="1"/>
</dbReference>
<protein>
    <recommendedName>
        <fullName evidence="6">Deoxyribose-phosphate aldolase</fullName>
        <shortName evidence="6">DERA</shortName>
        <ecNumber evidence="6">4.1.2.4</ecNumber>
    </recommendedName>
    <alternativeName>
        <fullName evidence="6">2-deoxy-D-ribose 5-phosphate aldolase</fullName>
    </alternativeName>
    <alternativeName>
        <fullName evidence="6">Phosphodeoxyriboaldolase</fullName>
        <shortName evidence="6">Deoxyriboaldolase</shortName>
    </alternativeName>
</protein>
<feature type="active site" description="Schiff-base intermediate with acetaldehyde" evidence="6">
    <location>
        <position position="168"/>
    </location>
</feature>
<dbReference type="FunFam" id="3.20.20.70:FF:000044">
    <property type="entry name" value="Deoxyribose-phosphate aldolase"/>
    <property type="match status" value="1"/>
</dbReference>
<evidence type="ECO:0000313" key="8">
    <source>
        <dbReference type="Proteomes" id="UP000030649"/>
    </source>
</evidence>
<dbReference type="UniPathway" id="UPA00002">
    <property type="reaction ID" value="UER00468"/>
</dbReference>
<dbReference type="AlphaFoldDB" id="U1PLT5"/>
<comment type="subcellular location">
    <subcellularLocation>
        <location evidence="6">Cytoplasm</location>
    </subcellularLocation>
</comment>
<reference evidence="7 8" key="1">
    <citation type="journal article" date="2013" name="PLoS ONE">
        <title>Assembly-driven community genomics of a hypersaline microbial ecosystem.</title>
        <authorList>
            <person name="Podell S."/>
            <person name="Ugalde J.A."/>
            <person name="Narasingarao P."/>
            <person name="Banfield J.F."/>
            <person name="Heidelberg K.B."/>
            <person name="Allen E.E."/>
        </authorList>
    </citation>
    <scope>NUCLEOTIDE SEQUENCE [LARGE SCALE GENOMIC DNA]</scope>
    <source>
        <strain evidence="8">J07HQW1</strain>
    </source>
</reference>
<dbReference type="GO" id="GO:0006018">
    <property type="term" value="P:2-deoxyribose 1-phosphate catabolic process"/>
    <property type="evidence" value="ECO:0007669"/>
    <property type="project" value="UniProtKB-UniRule"/>
</dbReference>
<sequence>MPGRLLIIGAQAISMNTEALAARIDHTVLGPTTTMTEVVDVLEEAASHGMNACIPPCYLDAASDTDPVMNSDVTLVTVIGFPHGQHASIAKRKEAVTAWQAGADEIDVVINIGRMKTGVTETVTRDIAEVVAAVPIPVKVIIETSLLSSDEKHRACEIAVDADADFLKTSTGFADGGATTSDVEVLSSYLPVKASGGIRSYQKAKSMLDAGAERIGASAGVKILEEAPDV</sequence>
<dbReference type="GO" id="GO:0005737">
    <property type="term" value="C:cytoplasm"/>
    <property type="evidence" value="ECO:0007669"/>
    <property type="project" value="UniProtKB-SubCell"/>
</dbReference>
<dbReference type="PANTHER" id="PTHR10889">
    <property type="entry name" value="DEOXYRIBOSE-PHOSPHATE ALDOLASE"/>
    <property type="match status" value="1"/>
</dbReference>
<comment type="catalytic activity">
    <reaction evidence="5 6">
        <text>2-deoxy-D-ribose 5-phosphate = D-glyceraldehyde 3-phosphate + acetaldehyde</text>
        <dbReference type="Rhea" id="RHEA:12821"/>
        <dbReference type="ChEBI" id="CHEBI:15343"/>
        <dbReference type="ChEBI" id="CHEBI:59776"/>
        <dbReference type="ChEBI" id="CHEBI:62877"/>
        <dbReference type="EC" id="4.1.2.4"/>
    </reaction>
</comment>